<dbReference type="AlphaFoldDB" id="A0AAV7EHD3"/>
<protein>
    <submittedName>
        <fullName evidence="2">Uncharacterized protein</fullName>
    </submittedName>
</protein>
<name>A0AAV7EHD3_ARIFI</name>
<evidence type="ECO:0000256" key="1">
    <source>
        <dbReference type="SAM" id="MobiDB-lite"/>
    </source>
</evidence>
<evidence type="ECO:0000313" key="2">
    <source>
        <dbReference type="EMBL" id="KAG9447684.1"/>
    </source>
</evidence>
<keyword evidence="3" id="KW-1185">Reference proteome</keyword>
<organism evidence="2 3">
    <name type="scientific">Aristolochia fimbriata</name>
    <name type="common">White veined hardy Dutchman's pipe vine</name>
    <dbReference type="NCBI Taxonomy" id="158543"/>
    <lineage>
        <taxon>Eukaryota</taxon>
        <taxon>Viridiplantae</taxon>
        <taxon>Streptophyta</taxon>
        <taxon>Embryophyta</taxon>
        <taxon>Tracheophyta</taxon>
        <taxon>Spermatophyta</taxon>
        <taxon>Magnoliopsida</taxon>
        <taxon>Magnoliidae</taxon>
        <taxon>Piperales</taxon>
        <taxon>Aristolochiaceae</taxon>
        <taxon>Aristolochia</taxon>
    </lineage>
</organism>
<feature type="compositionally biased region" description="Basic and acidic residues" evidence="1">
    <location>
        <begin position="166"/>
        <end position="197"/>
    </location>
</feature>
<sequence>MASIQEELARSPAHGGPEHFREAKRLFLHILPSIGSTYHRSHDPPTSPTKPSHFHAHAQLHLNHLRIVQLIGGQGPGDDGDTRAQALQYRVPPCFCSRIRFSNPGGSHSSLKSASFPSAAWRGPESCDRSRTKVSGNPVIPHVVKAVWKAPNFRALRTVQPRKTSAIKETERRSSSTEISSERNRSKAGRREREARKDDDDLNFELFDVAGGGDDGDDAVGSSREDKARECDERFEVAFGHQRDYLFHLSTGIRHTISTTGRCDYSSELSTTKKLHKYTTRMIRFDRRRGLPSVSQAGSLNDEHFRVMKIRVRNLVLLAVADDDESSFI</sequence>
<evidence type="ECO:0000313" key="3">
    <source>
        <dbReference type="Proteomes" id="UP000825729"/>
    </source>
</evidence>
<dbReference type="Proteomes" id="UP000825729">
    <property type="component" value="Unassembled WGS sequence"/>
</dbReference>
<accession>A0AAV7EHD3</accession>
<reference evidence="2 3" key="1">
    <citation type="submission" date="2021-07" db="EMBL/GenBank/DDBJ databases">
        <title>The Aristolochia fimbriata genome: insights into angiosperm evolution, floral development and chemical biosynthesis.</title>
        <authorList>
            <person name="Jiao Y."/>
        </authorList>
    </citation>
    <scope>NUCLEOTIDE SEQUENCE [LARGE SCALE GENOMIC DNA]</scope>
    <source>
        <strain evidence="2">IBCAS-2021</strain>
        <tissue evidence="2">Leaf</tissue>
    </source>
</reference>
<comment type="caution">
    <text evidence="2">The sequence shown here is derived from an EMBL/GenBank/DDBJ whole genome shotgun (WGS) entry which is preliminary data.</text>
</comment>
<dbReference type="EMBL" id="JAINDJ010000005">
    <property type="protein sequence ID" value="KAG9447684.1"/>
    <property type="molecule type" value="Genomic_DNA"/>
</dbReference>
<feature type="compositionally biased region" description="Polar residues" evidence="1">
    <location>
        <begin position="106"/>
        <end position="116"/>
    </location>
</feature>
<feature type="region of interest" description="Disordered" evidence="1">
    <location>
        <begin position="106"/>
        <end position="133"/>
    </location>
</feature>
<proteinExistence type="predicted"/>
<gene>
    <name evidence="2" type="ORF">H6P81_013812</name>
</gene>
<feature type="region of interest" description="Disordered" evidence="1">
    <location>
        <begin position="159"/>
        <end position="197"/>
    </location>
</feature>